<dbReference type="AlphaFoldDB" id="A0A1G8DXQ6"/>
<dbReference type="OrthoDB" id="870892at2"/>
<dbReference type="InterPro" id="IPR051686">
    <property type="entry name" value="Lipoprotein_DolP"/>
</dbReference>
<feature type="domain" description="BON" evidence="1">
    <location>
        <begin position="178"/>
        <end position="246"/>
    </location>
</feature>
<protein>
    <submittedName>
        <fullName evidence="2">Osmotically-inducible protein OsmY, contains BON domain</fullName>
    </submittedName>
</protein>
<dbReference type="RefSeq" id="WP_090687098.1">
    <property type="nucleotide sequence ID" value="NZ_FNCJ01000011.1"/>
</dbReference>
<dbReference type="Gene3D" id="3.40.1520.20">
    <property type="match status" value="1"/>
</dbReference>
<accession>A0A1G8DXQ6</accession>
<feature type="domain" description="BON" evidence="1">
    <location>
        <begin position="3"/>
        <end position="73"/>
    </location>
</feature>
<gene>
    <name evidence="2" type="ORF">SAMN05216466_111205</name>
</gene>
<dbReference type="EMBL" id="FNCJ01000011">
    <property type="protein sequence ID" value="SDH62526.1"/>
    <property type="molecule type" value="Genomic_DNA"/>
</dbReference>
<evidence type="ECO:0000313" key="2">
    <source>
        <dbReference type="EMBL" id="SDH62526.1"/>
    </source>
</evidence>
<organism evidence="2 3">
    <name type="scientific">Paraburkholderia phenazinium</name>
    <dbReference type="NCBI Taxonomy" id="60549"/>
    <lineage>
        <taxon>Bacteria</taxon>
        <taxon>Pseudomonadati</taxon>
        <taxon>Pseudomonadota</taxon>
        <taxon>Betaproteobacteria</taxon>
        <taxon>Burkholderiales</taxon>
        <taxon>Burkholderiaceae</taxon>
        <taxon>Paraburkholderia</taxon>
    </lineage>
</organism>
<proteinExistence type="predicted"/>
<name>A0A1G8DXQ6_9BURK</name>
<dbReference type="PANTHER" id="PTHR34606:SF15">
    <property type="entry name" value="BON DOMAIN-CONTAINING PROTEIN"/>
    <property type="match status" value="1"/>
</dbReference>
<dbReference type="PROSITE" id="PS50914">
    <property type="entry name" value="BON"/>
    <property type="match status" value="2"/>
</dbReference>
<dbReference type="Pfam" id="PF04972">
    <property type="entry name" value="BON"/>
    <property type="match status" value="3"/>
</dbReference>
<dbReference type="Gene3D" id="3.30.1340.30">
    <property type="match status" value="1"/>
</dbReference>
<evidence type="ECO:0000313" key="3">
    <source>
        <dbReference type="Proteomes" id="UP000199706"/>
    </source>
</evidence>
<reference evidence="2 3" key="1">
    <citation type="submission" date="2016-10" db="EMBL/GenBank/DDBJ databases">
        <authorList>
            <person name="de Groot N.N."/>
        </authorList>
    </citation>
    <scope>NUCLEOTIDE SEQUENCE [LARGE SCALE GENOMIC DNA]</scope>
    <source>
        <strain evidence="2 3">LMG 2247</strain>
    </source>
</reference>
<sequence length="246" mass="26665">MQGGDAVLKQVLAAFEHESHLNLHNHPIHMSFNDGALTVAGEVPDIASKKRIVRLAHSFNGTAGLVDHLRVKVESPLGDGALRDAVCERLLQAVDFRNCVICACVKGQVEILRGAMDAAGDGDGSGAIEVTIQDGVVTLTGQVISLSHKRLAGVLAWWAGSCREVVNLLDVSPAEEDSDDEITEALHLVLETDPCVRADQIVIKSQNHRITLEGWVSSEAERRQAEQDAWYLDAIDQVVNRIDVRA</sequence>
<dbReference type="Proteomes" id="UP000199706">
    <property type="component" value="Unassembled WGS sequence"/>
</dbReference>
<dbReference type="PANTHER" id="PTHR34606">
    <property type="entry name" value="BON DOMAIN-CONTAINING PROTEIN"/>
    <property type="match status" value="1"/>
</dbReference>
<evidence type="ECO:0000259" key="1">
    <source>
        <dbReference type="PROSITE" id="PS50914"/>
    </source>
</evidence>
<dbReference type="InterPro" id="IPR007055">
    <property type="entry name" value="BON_dom"/>
</dbReference>